<dbReference type="PROSITE" id="PS00059">
    <property type="entry name" value="ADH_ZINC"/>
    <property type="match status" value="1"/>
</dbReference>
<evidence type="ECO:0000256" key="3">
    <source>
        <dbReference type="ARBA" id="ARBA00022833"/>
    </source>
</evidence>
<dbReference type="EMBL" id="QVQW01000073">
    <property type="protein sequence ID" value="RKU41519.1"/>
    <property type="molecule type" value="Genomic_DNA"/>
</dbReference>
<dbReference type="AlphaFoldDB" id="A0A420Y182"/>
<evidence type="ECO:0000313" key="8">
    <source>
        <dbReference type="Proteomes" id="UP000275385"/>
    </source>
</evidence>
<dbReference type="GO" id="GO:0016616">
    <property type="term" value="F:oxidoreductase activity, acting on the CH-OH group of donors, NAD or NADP as acceptor"/>
    <property type="evidence" value="ECO:0007669"/>
    <property type="project" value="InterPro"/>
</dbReference>
<keyword evidence="4" id="KW-0560">Oxidoreductase</keyword>
<dbReference type="OrthoDB" id="1879366at2759"/>
<dbReference type="Pfam" id="PF08240">
    <property type="entry name" value="ADH_N"/>
    <property type="match status" value="1"/>
</dbReference>
<keyword evidence="3 5" id="KW-0862">Zinc</keyword>
<organism evidence="7 8">
    <name type="scientific">Coniochaeta pulveracea</name>
    <dbReference type="NCBI Taxonomy" id="177199"/>
    <lineage>
        <taxon>Eukaryota</taxon>
        <taxon>Fungi</taxon>
        <taxon>Dikarya</taxon>
        <taxon>Ascomycota</taxon>
        <taxon>Pezizomycotina</taxon>
        <taxon>Sordariomycetes</taxon>
        <taxon>Sordariomycetidae</taxon>
        <taxon>Coniochaetales</taxon>
        <taxon>Coniochaetaceae</taxon>
        <taxon>Coniochaeta</taxon>
    </lineage>
</organism>
<dbReference type="InterPro" id="IPR020843">
    <property type="entry name" value="ER"/>
</dbReference>
<dbReference type="InterPro" id="IPR013149">
    <property type="entry name" value="ADH-like_C"/>
</dbReference>
<dbReference type="STRING" id="177199.A0A420Y182"/>
<protein>
    <recommendedName>
        <fullName evidence="6">Enoyl reductase (ER) domain-containing protein</fullName>
    </recommendedName>
</protein>
<name>A0A420Y182_9PEZI</name>
<dbReference type="CDD" id="cd05283">
    <property type="entry name" value="CAD1"/>
    <property type="match status" value="1"/>
</dbReference>
<evidence type="ECO:0000259" key="6">
    <source>
        <dbReference type="SMART" id="SM00829"/>
    </source>
</evidence>
<accession>A0A420Y182</accession>
<evidence type="ECO:0000256" key="2">
    <source>
        <dbReference type="ARBA" id="ARBA00022723"/>
    </source>
</evidence>
<dbReference type="SMART" id="SM00829">
    <property type="entry name" value="PKS_ER"/>
    <property type="match status" value="1"/>
</dbReference>
<keyword evidence="8" id="KW-1185">Reference proteome</keyword>
<reference evidence="7 8" key="1">
    <citation type="submission" date="2018-08" db="EMBL/GenBank/DDBJ databases">
        <title>Draft genome of the lignicolous fungus Coniochaeta pulveracea.</title>
        <authorList>
            <person name="Borstlap C.J."/>
            <person name="De Witt R.N."/>
            <person name="Botha A."/>
            <person name="Volschenk H."/>
        </authorList>
    </citation>
    <scope>NUCLEOTIDE SEQUENCE [LARGE SCALE GENOMIC DNA]</scope>
    <source>
        <strain evidence="7 8">CAB683</strain>
    </source>
</reference>
<feature type="domain" description="Enoyl reductase (ER)" evidence="6">
    <location>
        <begin position="12"/>
        <end position="330"/>
    </location>
</feature>
<dbReference type="InterPro" id="IPR011032">
    <property type="entry name" value="GroES-like_sf"/>
</dbReference>
<gene>
    <name evidence="7" type="ORF">DL546_004342</name>
</gene>
<dbReference type="InterPro" id="IPR036291">
    <property type="entry name" value="NAD(P)-bd_dom_sf"/>
</dbReference>
<comment type="cofactor">
    <cofactor evidence="1 5">
        <name>Zn(2+)</name>
        <dbReference type="ChEBI" id="CHEBI:29105"/>
    </cofactor>
</comment>
<dbReference type="InterPro" id="IPR047109">
    <property type="entry name" value="CAD-like"/>
</dbReference>
<dbReference type="Gene3D" id="3.40.50.720">
    <property type="entry name" value="NAD(P)-binding Rossmann-like Domain"/>
    <property type="match status" value="1"/>
</dbReference>
<evidence type="ECO:0000313" key="7">
    <source>
        <dbReference type="EMBL" id="RKU41519.1"/>
    </source>
</evidence>
<dbReference type="InterPro" id="IPR013154">
    <property type="entry name" value="ADH-like_N"/>
</dbReference>
<dbReference type="SUPFAM" id="SSF50129">
    <property type="entry name" value="GroES-like"/>
    <property type="match status" value="1"/>
</dbReference>
<dbReference type="GO" id="GO:0008270">
    <property type="term" value="F:zinc ion binding"/>
    <property type="evidence" value="ECO:0007669"/>
    <property type="project" value="InterPro"/>
</dbReference>
<dbReference type="Proteomes" id="UP000275385">
    <property type="component" value="Unassembled WGS sequence"/>
</dbReference>
<comment type="caution">
    <text evidence="7">The sequence shown here is derived from an EMBL/GenBank/DDBJ whole genome shotgun (WGS) entry which is preliminary data.</text>
</comment>
<dbReference type="FunFam" id="3.40.50.720:FF:000022">
    <property type="entry name" value="Cinnamyl alcohol dehydrogenase"/>
    <property type="match status" value="1"/>
</dbReference>
<dbReference type="Gene3D" id="3.90.180.10">
    <property type="entry name" value="Medium-chain alcohol dehydrogenases, catalytic domain"/>
    <property type="match status" value="1"/>
</dbReference>
<dbReference type="InterPro" id="IPR002328">
    <property type="entry name" value="ADH_Zn_CS"/>
</dbReference>
<evidence type="ECO:0000256" key="4">
    <source>
        <dbReference type="ARBA" id="ARBA00023002"/>
    </source>
</evidence>
<dbReference type="PANTHER" id="PTHR42683">
    <property type="entry name" value="ALDEHYDE REDUCTASE"/>
    <property type="match status" value="1"/>
</dbReference>
<evidence type="ECO:0000256" key="5">
    <source>
        <dbReference type="RuleBase" id="RU361277"/>
    </source>
</evidence>
<proteinExistence type="inferred from homology"/>
<comment type="similarity">
    <text evidence="5">Belongs to the zinc-containing alcohol dehydrogenase family.</text>
</comment>
<keyword evidence="2 5" id="KW-0479">Metal-binding</keyword>
<sequence>MSSTLSFTVFKGSEDGAPKKSTVLKSDQTVEDQVLVRVTASGLCGTDLHYKHIDMVLGHEGIGIVEAVGPDVKKLQKGDRVGWGYETDACGLCKYCLRGEETFCSQRALYGERNLDQGSFASHAIWREAFLHPIPEAISDEDAAPLQCGGATVFTALQNLGSNETIGIMGVGGLGHLAIQFAAKMGQRVVVLSGSERKRDQAMKLGAHQFISSEKGFQELGDWKLTRLLVTTSVQPAWDSILPLMAPKSTIFPLSVSSDNLNIPYMPLILQGINIQGSMVATRAVHRDMLEFAALHNIRPIIEKFSMSEDGIKKAMDKLEAGKVNYRAVLIV</sequence>
<dbReference type="SUPFAM" id="SSF51735">
    <property type="entry name" value="NAD(P)-binding Rossmann-fold domains"/>
    <property type="match status" value="1"/>
</dbReference>
<evidence type="ECO:0000256" key="1">
    <source>
        <dbReference type="ARBA" id="ARBA00001947"/>
    </source>
</evidence>
<dbReference type="Pfam" id="PF00107">
    <property type="entry name" value="ADH_zinc_N"/>
    <property type="match status" value="1"/>
</dbReference>